<dbReference type="SUPFAM" id="SSF143575">
    <property type="entry name" value="GAS2 domain-like"/>
    <property type="match status" value="1"/>
</dbReference>
<evidence type="ECO:0000313" key="7">
    <source>
        <dbReference type="Proteomes" id="UP001203297"/>
    </source>
</evidence>
<feature type="region of interest" description="Disordered" evidence="4">
    <location>
        <begin position="1180"/>
        <end position="1280"/>
    </location>
</feature>
<dbReference type="Proteomes" id="UP001203297">
    <property type="component" value="Unassembled WGS sequence"/>
</dbReference>
<reference evidence="6" key="1">
    <citation type="journal article" date="2022" name="New Phytol.">
        <title>Evolutionary transition to the ectomycorrhizal habit in the genomes of a hyperdiverse lineage of mushroom-forming fungi.</title>
        <authorList>
            <person name="Looney B."/>
            <person name="Miyauchi S."/>
            <person name="Morin E."/>
            <person name="Drula E."/>
            <person name="Courty P.E."/>
            <person name="Kohler A."/>
            <person name="Kuo A."/>
            <person name="LaButti K."/>
            <person name="Pangilinan J."/>
            <person name="Lipzen A."/>
            <person name="Riley R."/>
            <person name="Andreopoulos W."/>
            <person name="He G."/>
            <person name="Johnson J."/>
            <person name="Nolan M."/>
            <person name="Tritt A."/>
            <person name="Barry K.W."/>
            <person name="Grigoriev I.V."/>
            <person name="Nagy L.G."/>
            <person name="Hibbett D."/>
            <person name="Henrissat B."/>
            <person name="Matheny P.B."/>
            <person name="Labbe J."/>
            <person name="Martin F.M."/>
        </authorList>
    </citation>
    <scope>NUCLEOTIDE SEQUENCE</scope>
    <source>
        <strain evidence="6">BPL690</strain>
    </source>
</reference>
<dbReference type="EMBL" id="WTXG01000002">
    <property type="protein sequence ID" value="KAI0306919.1"/>
    <property type="molecule type" value="Genomic_DNA"/>
</dbReference>
<feature type="compositionally biased region" description="Low complexity" evidence="4">
    <location>
        <begin position="1258"/>
        <end position="1280"/>
    </location>
</feature>
<feature type="region of interest" description="Disordered" evidence="4">
    <location>
        <begin position="1294"/>
        <end position="1390"/>
    </location>
</feature>
<dbReference type="Gene3D" id="3.30.920.20">
    <property type="entry name" value="Gas2-like domain"/>
    <property type="match status" value="1"/>
</dbReference>
<evidence type="ECO:0000259" key="5">
    <source>
        <dbReference type="PROSITE" id="PS51460"/>
    </source>
</evidence>
<dbReference type="GO" id="GO:0008017">
    <property type="term" value="F:microtubule binding"/>
    <property type="evidence" value="ECO:0007669"/>
    <property type="project" value="InterPro"/>
</dbReference>
<feature type="region of interest" description="Disordered" evidence="4">
    <location>
        <begin position="914"/>
        <end position="937"/>
    </location>
</feature>
<feature type="compositionally biased region" description="Low complexity" evidence="4">
    <location>
        <begin position="1333"/>
        <end position="1352"/>
    </location>
</feature>
<sequence length="1600" mass="177311">MSNSSEDSRLMEATGEDPNPPQAEAAGPLGHMNHDPFEPLLTSRRFSSRNPGEGEVSESEQNGEQALESHEVMELQAFSERKDWILEKIKLLESLSSIEPFADLDAVHASTAAISGLPTRSQLELWLIEHDKIEKETELFDSGELKKFKKFTKAASKRNLSSQDTDIIELTLTTICEFDKLLHLLRDRSENLDLLSIRLTWEELRYAAWADHRQLLLDLQKFLFQRARWSPSVYDTLPHPQAEGSGPTLSRRGSIASMTSEASNSSTSGVSRGARFKQAEALSREAAQFAGPLDKLIENSRRAVPEEILDEQDRLEEHGISEMENVGRFIMSVVTQWRKADEFYVETMKDQASAQSLVDDIESAQLSHPSSRQDSVFSARASTIIKRLSSRDNPSSAASGFLRPTHALFSDQPTANESIIKVLSEELEIGLSLARRLERNAFEYHTSCEAVRKAEHSITCANELSNSYDYVLHQMLNGVESSDGDGTPPDLTLDSCLRETKHAAFLALLPSLVQQLDKSDEEARNILPGARASLLSLSDISVEPEFQDRLLSAIRRLEDVKVESERIRAIMTERVSALRDARKIWVSAGSILKELGTIRAEMGDFMEQQSHLPPTPESFNASLPLSNKTLENASEQVSLLHASFVQNVQAGISVLPAAVDSSLRMYLVKRHEGLLAILEHTQQMIQLAEDTESRIEVLAEQILGESSSDDILDSLRLDLASDVASIQTACKAFMDNLPHHATSSNSSSLDLRRRFTSSLDLTLDALQSLPPLGPPIDLSHLDHVVRTDCNAFALRLAADVSSLQQKIANLDVVQDAHAVDLKLVTLRKAISIADESLEVLREAVDTVPDTFDSIPSPVFDAHRSEISRSLSPIRQALHKMDVLLSDIRRREERLRVAQQELEERKRLKAEAVEKLRRDQDEAEAKQREEEERAKVEREREVEEVAERLRRVQAEERMKAELERAVEAARMETDVPSSHEFPIFADHILASEDGLDKINSSQRSNDLAEVQSHVAELRRRLRSLRINDAARPSSSSVSPLPTVEQYAKMASQLKELPTHASNFAIDAELKSLQDELEASHLLLPRAHSLAQFGSSVQDCDNALSDLLEHIDSYPAPPCGPLSASYVSPNTLPPEEQLGDRLTFMKNLIDTLEEGFSHVMDEPRASSEQQRIAQTWAELESMASDRINGRKSRPASTMSSGRNSRASVGSHHPILKKKSSHYSSLSASTSSRGRGHALAPAHPSTSARRIPHNADPIPTRSLSRLSVVSSNRSVSGPMGSSSRLFNSTFSSRQRTISLSSASSSPISNNPSQSSLEPSHPHPPHPPHQGRTRRVASPTPSDSSGFSRSFSSASRAHPTWGRPPRLSFPSSNPFKSPPKSKPPRPLPRKPYVANPKSKLDVAVGDVVNKLPVDVDIKVEVAQDTWQDRSGKYWIGSEDPKLCFCRILRSHAVMVRVGGGWMELSKFIQTHFADMFRLFPEPMPYLGSREEKWISSSALLEAPELITPPRARAPKTPEPGSGGVLLPSFALSTPSGRSPQSIKTHSSPGSPLTALQFLRRVDEDSFLRPSTPTKGSLLRNHGHGKASLPLAPMRSPNRVPVWKP</sequence>
<dbReference type="InterPro" id="IPR036534">
    <property type="entry name" value="GAR_dom_sf"/>
</dbReference>
<evidence type="ECO:0000256" key="2">
    <source>
        <dbReference type="ARBA" id="ARBA00022490"/>
    </source>
</evidence>
<feature type="compositionally biased region" description="Pro residues" evidence="4">
    <location>
        <begin position="1372"/>
        <end position="1382"/>
    </location>
</feature>
<feature type="region of interest" description="Disordered" evidence="4">
    <location>
        <begin position="235"/>
        <end position="272"/>
    </location>
</feature>
<dbReference type="Pfam" id="PF02187">
    <property type="entry name" value="GAS2"/>
    <property type="match status" value="1"/>
</dbReference>
<organism evidence="6 7">
    <name type="scientific">Multifurca ochricompacta</name>
    <dbReference type="NCBI Taxonomy" id="376703"/>
    <lineage>
        <taxon>Eukaryota</taxon>
        <taxon>Fungi</taxon>
        <taxon>Dikarya</taxon>
        <taxon>Basidiomycota</taxon>
        <taxon>Agaricomycotina</taxon>
        <taxon>Agaricomycetes</taxon>
        <taxon>Russulales</taxon>
        <taxon>Russulaceae</taxon>
        <taxon>Multifurca</taxon>
    </lineage>
</organism>
<dbReference type="PROSITE" id="PS51460">
    <property type="entry name" value="GAR"/>
    <property type="match status" value="1"/>
</dbReference>
<dbReference type="GO" id="GO:0005856">
    <property type="term" value="C:cytoskeleton"/>
    <property type="evidence" value="ECO:0007669"/>
    <property type="project" value="UniProtKB-SubCell"/>
</dbReference>
<keyword evidence="2" id="KW-0963">Cytoplasm</keyword>
<proteinExistence type="predicted"/>
<feature type="region of interest" description="Disordered" evidence="4">
    <location>
        <begin position="1562"/>
        <end position="1600"/>
    </location>
</feature>
<evidence type="ECO:0000256" key="3">
    <source>
        <dbReference type="ARBA" id="ARBA00023212"/>
    </source>
</evidence>
<keyword evidence="7" id="KW-1185">Reference proteome</keyword>
<gene>
    <name evidence="6" type="ORF">B0F90DRAFT_1683521</name>
</gene>
<feature type="compositionally biased region" description="Polar residues" evidence="4">
    <location>
        <begin position="1192"/>
        <end position="1205"/>
    </location>
</feature>
<evidence type="ECO:0000256" key="1">
    <source>
        <dbReference type="ARBA" id="ARBA00004245"/>
    </source>
</evidence>
<feature type="compositionally biased region" description="Low complexity" evidence="4">
    <location>
        <begin position="254"/>
        <end position="271"/>
    </location>
</feature>
<dbReference type="InterPro" id="IPR003108">
    <property type="entry name" value="GAR_dom"/>
</dbReference>
<feature type="compositionally biased region" description="Basic and acidic residues" evidence="4">
    <location>
        <begin position="1"/>
        <end position="10"/>
    </location>
</feature>
<keyword evidence="3" id="KW-0206">Cytoskeleton</keyword>
<dbReference type="SMART" id="SM00243">
    <property type="entry name" value="GAS2"/>
    <property type="match status" value="1"/>
</dbReference>
<feature type="domain" description="GAR" evidence="5">
    <location>
        <begin position="1391"/>
        <end position="1471"/>
    </location>
</feature>
<protein>
    <recommendedName>
        <fullName evidence="5">GAR domain-containing protein</fullName>
    </recommendedName>
</protein>
<evidence type="ECO:0000256" key="4">
    <source>
        <dbReference type="SAM" id="MobiDB-lite"/>
    </source>
</evidence>
<feature type="compositionally biased region" description="Low complexity" evidence="4">
    <location>
        <begin position="1219"/>
        <end position="1229"/>
    </location>
</feature>
<feature type="compositionally biased region" description="Basic residues" evidence="4">
    <location>
        <begin position="1319"/>
        <end position="1331"/>
    </location>
</feature>
<feature type="compositionally biased region" description="Low complexity" evidence="4">
    <location>
        <begin position="1294"/>
        <end position="1315"/>
    </location>
</feature>
<feature type="region of interest" description="Disordered" evidence="4">
    <location>
        <begin position="1"/>
        <end position="66"/>
    </location>
</feature>
<comment type="subcellular location">
    <subcellularLocation>
        <location evidence="1">Cytoplasm</location>
        <location evidence="1">Cytoskeleton</location>
    </subcellularLocation>
</comment>
<evidence type="ECO:0000313" key="6">
    <source>
        <dbReference type="EMBL" id="KAI0306919.1"/>
    </source>
</evidence>
<name>A0AAD4MD72_9AGAM</name>
<accession>A0AAD4MD72</accession>
<comment type="caution">
    <text evidence="6">The sequence shown here is derived from an EMBL/GenBank/DDBJ whole genome shotgun (WGS) entry which is preliminary data.</text>
</comment>